<evidence type="ECO:0000313" key="2">
    <source>
        <dbReference type="Proteomes" id="UP001202717"/>
    </source>
</evidence>
<dbReference type="Proteomes" id="UP001202717">
    <property type="component" value="Chromosome"/>
</dbReference>
<evidence type="ECO:0008006" key="3">
    <source>
        <dbReference type="Google" id="ProtNLM"/>
    </source>
</evidence>
<sequence length="222" mass="26256">MKIKYITLAFLLILASCNESKKTTKEEKYLKESYKEQKSDESLSKHSEHFDSLTNIYSNYKYLISIDAPDHWEIDFGTAKHSIFRGNDPELALTFSIVVVEPKTELKHSKNAWEFYLDNKTKQDAELKTIVKTQFNSEIQNYKANKSYIRNIISANHAYDFLVKSTDLEYLNHVINHQIYNNDYIYTLTAHMPKIVYDEQPEYFERLFNLITFLPHSEKINE</sequence>
<proteinExistence type="predicted"/>
<organism evidence="1 2">
    <name type="scientific">Psychroserpens ponticola</name>
    <dbReference type="NCBI Taxonomy" id="2932268"/>
    <lineage>
        <taxon>Bacteria</taxon>
        <taxon>Pseudomonadati</taxon>
        <taxon>Bacteroidota</taxon>
        <taxon>Flavobacteriia</taxon>
        <taxon>Flavobacteriales</taxon>
        <taxon>Flavobacteriaceae</taxon>
        <taxon>Psychroserpens</taxon>
    </lineage>
</organism>
<protein>
    <recommendedName>
        <fullName evidence="3">PsbP C-terminal domain-containing protein</fullName>
    </recommendedName>
</protein>
<accession>A0ABY7S2G6</accession>
<dbReference type="EMBL" id="CP116221">
    <property type="protein sequence ID" value="WCO02656.1"/>
    <property type="molecule type" value="Genomic_DNA"/>
</dbReference>
<dbReference type="RefSeq" id="WP_249995423.1">
    <property type="nucleotide sequence ID" value="NZ_CP116221.1"/>
</dbReference>
<evidence type="ECO:0000313" key="1">
    <source>
        <dbReference type="EMBL" id="WCO02656.1"/>
    </source>
</evidence>
<keyword evidence="2" id="KW-1185">Reference proteome</keyword>
<name>A0ABY7S2G6_9FLAO</name>
<reference evidence="1 2" key="1">
    <citation type="submission" date="2023-01" db="EMBL/GenBank/DDBJ databases">
        <title>Psychroserpens ponticola sp. nov., isolated from seawater.</title>
        <authorList>
            <person name="Kristyanto S."/>
            <person name="Jung J."/>
            <person name="Kim J.M."/>
            <person name="Jeon C.O."/>
        </authorList>
    </citation>
    <scope>NUCLEOTIDE SEQUENCE [LARGE SCALE GENOMIC DNA]</scope>
    <source>
        <strain evidence="1 2">MSW6</strain>
    </source>
</reference>
<dbReference type="PROSITE" id="PS51257">
    <property type="entry name" value="PROKAR_LIPOPROTEIN"/>
    <property type="match status" value="1"/>
</dbReference>
<gene>
    <name evidence="1" type="ORF">MUN68_003965</name>
</gene>